<dbReference type="AlphaFoldDB" id="L1QKI6"/>
<dbReference type="InterPro" id="IPR002528">
    <property type="entry name" value="MATE_fam"/>
</dbReference>
<keyword evidence="4 7" id="KW-0812">Transmembrane</keyword>
<dbReference type="RefSeq" id="WP_005211269.1">
    <property type="nucleotide sequence ID" value="NZ_KB291616.1"/>
</dbReference>
<evidence type="ECO:0000313" key="8">
    <source>
        <dbReference type="EMBL" id="EKY28446.1"/>
    </source>
</evidence>
<dbReference type="PATRIC" id="fig|545697.3.peg.784"/>
<feature type="transmembrane region" description="Helical" evidence="7">
    <location>
        <begin position="354"/>
        <end position="375"/>
    </location>
</feature>
<feature type="transmembrane region" description="Helical" evidence="7">
    <location>
        <begin position="12"/>
        <end position="33"/>
    </location>
</feature>
<dbReference type="PANTHER" id="PTHR43549:SF3">
    <property type="entry name" value="MULTIDRUG RESISTANCE PROTEIN YPNP-RELATED"/>
    <property type="match status" value="1"/>
</dbReference>
<comment type="caution">
    <text evidence="8">The sequence shown here is derived from an EMBL/GenBank/DDBJ whole genome shotgun (WGS) entry which is preliminary data.</text>
</comment>
<feature type="transmembrane region" description="Helical" evidence="7">
    <location>
        <begin position="132"/>
        <end position="150"/>
    </location>
</feature>
<dbReference type="Pfam" id="PF01554">
    <property type="entry name" value="MatE"/>
    <property type="match status" value="2"/>
</dbReference>
<feature type="transmembrane region" description="Helical" evidence="7">
    <location>
        <begin position="266"/>
        <end position="290"/>
    </location>
</feature>
<keyword evidence="3" id="KW-1003">Cell membrane</keyword>
<evidence type="ECO:0000256" key="5">
    <source>
        <dbReference type="ARBA" id="ARBA00022989"/>
    </source>
</evidence>
<dbReference type="OrthoDB" id="9776324at2"/>
<keyword evidence="6 7" id="KW-0472">Membrane</keyword>
<evidence type="ECO:0000313" key="9">
    <source>
        <dbReference type="Proteomes" id="UP000010420"/>
    </source>
</evidence>
<dbReference type="InterPro" id="IPR048279">
    <property type="entry name" value="MdtK-like"/>
</dbReference>
<dbReference type="GO" id="GO:0015297">
    <property type="term" value="F:antiporter activity"/>
    <property type="evidence" value="ECO:0007669"/>
    <property type="project" value="InterPro"/>
</dbReference>
<comment type="subcellular location">
    <subcellularLocation>
        <location evidence="1">Cell membrane</location>
        <topology evidence="1">Multi-pass membrane protein</topology>
    </subcellularLocation>
</comment>
<dbReference type="STRING" id="545697.HMPREF0216_00797"/>
<feature type="transmembrane region" description="Helical" evidence="7">
    <location>
        <begin position="311"/>
        <end position="334"/>
    </location>
</feature>
<dbReference type="NCBIfam" id="TIGR00797">
    <property type="entry name" value="matE"/>
    <property type="match status" value="1"/>
</dbReference>
<keyword evidence="2" id="KW-0813">Transport</keyword>
<feature type="transmembrane region" description="Helical" evidence="7">
    <location>
        <begin position="162"/>
        <end position="184"/>
    </location>
</feature>
<evidence type="ECO:0000256" key="2">
    <source>
        <dbReference type="ARBA" id="ARBA00022448"/>
    </source>
</evidence>
<name>L1QKI6_9CLOT</name>
<keyword evidence="9" id="KW-1185">Reference proteome</keyword>
<dbReference type="HOGENOM" id="CLU_012893_5_0_9"/>
<feature type="transmembrane region" description="Helical" evidence="7">
    <location>
        <begin position="45"/>
        <end position="69"/>
    </location>
</feature>
<evidence type="ECO:0000256" key="3">
    <source>
        <dbReference type="ARBA" id="ARBA00022475"/>
    </source>
</evidence>
<dbReference type="GO" id="GO:0005886">
    <property type="term" value="C:plasma membrane"/>
    <property type="evidence" value="ECO:0007669"/>
    <property type="project" value="UniProtKB-SubCell"/>
</dbReference>
<evidence type="ECO:0000256" key="1">
    <source>
        <dbReference type="ARBA" id="ARBA00004651"/>
    </source>
</evidence>
<protein>
    <submittedName>
        <fullName evidence="8">Putative ATP synthase F0, A subunit</fullName>
    </submittedName>
</protein>
<gene>
    <name evidence="8" type="ORF">HMPREF0216_00797</name>
</gene>
<dbReference type="InterPro" id="IPR052031">
    <property type="entry name" value="Membrane_Transporter-Flippase"/>
</dbReference>
<organism evidence="8 9">
    <name type="scientific">Clostridium celatum DSM 1785</name>
    <dbReference type="NCBI Taxonomy" id="545697"/>
    <lineage>
        <taxon>Bacteria</taxon>
        <taxon>Bacillati</taxon>
        <taxon>Bacillota</taxon>
        <taxon>Clostridia</taxon>
        <taxon>Eubacteriales</taxon>
        <taxon>Clostridiaceae</taxon>
        <taxon>Clostridium</taxon>
    </lineage>
</organism>
<evidence type="ECO:0000256" key="4">
    <source>
        <dbReference type="ARBA" id="ARBA00022692"/>
    </source>
</evidence>
<dbReference type="Proteomes" id="UP000010420">
    <property type="component" value="Unassembled WGS sequence"/>
</dbReference>
<evidence type="ECO:0000256" key="6">
    <source>
        <dbReference type="ARBA" id="ARBA00023136"/>
    </source>
</evidence>
<dbReference type="eggNOG" id="COG0534">
    <property type="taxonomic scope" value="Bacteria"/>
</dbReference>
<feature type="transmembrane region" description="Helical" evidence="7">
    <location>
        <begin position="382"/>
        <end position="404"/>
    </location>
</feature>
<keyword evidence="5 7" id="KW-1133">Transmembrane helix</keyword>
<dbReference type="GO" id="GO:0042910">
    <property type="term" value="F:xenobiotic transmembrane transporter activity"/>
    <property type="evidence" value="ECO:0007669"/>
    <property type="project" value="InterPro"/>
</dbReference>
<feature type="transmembrane region" description="Helical" evidence="7">
    <location>
        <begin position="190"/>
        <end position="213"/>
    </location>
</feature>
<feature type="transmembrane region" description="Helical" evidence="7">
    <location>
        <begin position="234"/>
        <end position="260"/>
    </location>
</feature>
<feature type="transmembrane region" description="Helical" evidence="7">
    <location>
        <begin position="416"/>
        <end position="435"/>
    </location>
</feature>
<sequence length="451" mass="48455">MSNLTKGKISTTLLKFAIPVLFASLLQALYGAADLFVVGQFSDSAAVSAVAIGSQVMQTITGIILGISMGGTVLIGRRIGEKNAEGTAKAIGSLSILFILFAIILTPLMFLATNSAISLMHTPLEAISFTRQYIIICSLGIPFIIGYNAVSGIFRGLGDSKTPVYFVLIACIVNIIVDVVLVGVLKFGAIGAAIATISSQAISFIISLIYMIKKGFSFEINKKHFKLDKESVKYILIVGFPLALQDALVNISFLIITAVINTMGLVASAAVGVVEKIIIFAMLPPTAFGSTVSAMTAQNIGAGEIKRAKTVLRYGIIYSLIFGVLAMIYSQLYPETLTSIFSNDINVVKVAGEYLKSFSIDCIMVSFVFCMNGYFSGQGKSTISLIHSLIATFGFRIPLTYFISRIDGATLYELGLAAPISTFVSIIICFGYFYWQNRKEKLSTNENIIAS</sequence>
<dbReference type="PANTHER" id="PTHR43549">
    <property type="entry name" value="MULTIDRUG RESISTANCE PROTEIN YPNP-RELATED"/>
    <property type="match status" value="1"/>
</dbReference>
<dbReference type="CDD" id="cd13138">
    <property type="entry name" value="MATE_yoeA_like"/>
    <property type="match status" value="1"/>
</dbReference>
<accession>L1QKI6</accession>
<feature type="transmembrane region" description="Helical" evidence="7">
    <location>
        <begin position="90"/>
        <end position="112"/>
    </location>
</feature>
<evidence type="ECO:0000256" key="7">
    <source>
        <dbReference type="SAM" id="Phobius"/>
    </source>
</evidence>
<dbReference type="EMBL" id="AMEZ01000024">
    <property type="protein sequence ID" value="EKY28446.1"/>
    <property type="molecule type" value="Genomic_DNA"/>
</dbReference>
<dbReference type="PIRSF" id="PIRSF006603">
    <property type="entry name" value="DinF"/>
    <property type="match status" value="1"/>
</dbReference>
<reference evidence="8 9" key="1">
    <citation type="submission" date="2012-05" db="EMBL/GenBank/DDBJ databases">
        <authorList>
            <person name="Weinstock G."/>
            <person name="Sodergren E."/>
            <person name="Lobos E.A."/>
            <person name="Fulton L."/>
            <person name="Fulton R."/>
            <person name="Courtney L."/>
            <person name="Fronick C."/>
            <person name="O'Laughlin M."/>
            <person name="Godfrey J."/>
            <person name="Wilson R.M."/>
            <person name="Miner T."/>
            <person name="Farmer C."/>
            <person name="Delehaunty K."/>
            <person name="Cordes M."/>
            <person name="Minx P."/>
            <person name="Tomlinson C."/>
            <person name="Chen J."/>
            <person name="Wollam A."/>
            <person name="Pepin K.H."/>
            <person name="Bhonagiri V."/>
            <person name="Zhang X."/>
            <person name="Suruliraj S."/>
            <person name="Warren W."/>
            <person name="Mitreva M."/>
            <person name="Mardis E.R."/>
            <person name="Wilson R.K."/>
        </authorList>
    </citation>
    <scope>NUCLEOTIDE SEQUENCE [LARGE SCALE GENOMIC DNA]</scope>
    <source>
        <strain evidence="8 9">DSM 1785</strain>
    </source>
</reference>
<proteinExistence type="predicted"/>